<evidence type="ECO:0000313" key="2">
    <source>
        <dbReference type="Proteomes" id="UP000446658"/>
    </source>
</evidence>
<organism evidence="1 2">
    <name type="scientific">Paludibacterium denitrificans</name>
    <dbReference type="NCBI Taxonomy" id="2675226"/>
    <lineage>
        <taxon>Bacteria</taxon>
        <taxon>Pseudomonadati</taxon>
        <taxon>Pseudomonadota</taxon>
        <taxon>Betaproteobacteria</taxon>
        <taxon>Neisseriales</taxon>
        <taxon>Chromobacteriaceae</taxon>
        <taxon>Paludibacterium</taxon>
    </lineage>
</organism>
<dbReference type="Proteomes" id="UP000446658">
    <property type="component" value="Unassembled WGS sequence"/>
</dbReference>
<comment type="caution">
    <text evidence="1">The sequence shown here is derived from an EMBL/GenBank/DDBJ whole genome shotgun (WGS) entry which is preliminary data.</text>
</comment>
<reference evidence="1 2" key="1">
    <citation type="submission" date="2019-11" db="EMBL/GenBank/DDBJ databases">
        <title>Draft genome sequence of Paludibacterium sp. dN18-1.</title>
        <authorList>
            <person name="Im W.-T."/>
        </authorList>
    </citation>
    <scope>NUCLEOTIDE SEQUENCE [LARGE SCALE GENOMIC DNA]</scope>
    <source>
        <strain evidence="2">dN 18-1</strain>
    </source>
</reference>
<dbReference type="AlphaFoldDB" id="A0A844GC99"/>
<dbReference type="SUPFAM" id="SSF110296">
    <property type="entry name" value="Oligoxyloglucan reducing end-specific cellobiohydrolase"/>
    <property type="match status" value="1"/>
</dbReference>
<evidence type="ECO:0000313" key="1">
    <source>
        <dbReference type="EMBL" id="MTD32858.1"/>
    </source>
</evidence>
<proteinExistence type="predicted"/>
<sequence>MWTYETDLMEHDKPYGGGDMRIRGRHVMVFKPIGPELKPKPSSEWKNRDIAEMTEPWMDDSSERLNRHTIRLLRGDMDQGIRRIFEKPGQDGAWWLSPDWQTLYVSTEWTNFHLPPGPDGYGQRWTSLWKSTDGGQHWQKLPGLTVSLRVSPCSCPMASAASWWRMACASGAPLMAVTIGKPSYCQPGRINS</sequence>
<protein>
    <submittedName>
        <fullName evidence="1">Uncharacterized protein</fullName>
    </submittedName>
</protein>
<name>A0A844GC99_9NEIS</name>
<keyword evidence="2" id="KW-1185">Reference proteome</keyword>
<accession>A0A844GC99</accession>
<gene>
    <name evidence="1" type="ORF">GKE73_05285</name>
</gene>
<dbReference type="RefSeq" id="WP_230369466.1">
    <property type="nucleotide sequence ID" value="NZ_WLYX01000001.1"/>
</dbReference>
<dbReference type="EMBL" id="WLYX01000001">
    <property type="protein sequence ID" value="MTD32858.1"/>
    <property type="molecule type" value="Genomic_DNA"/>
</dbReference>